<comment type="caution">
    <text evidence="2">The sequence shown here is derived from an EMBL/GenBank/DDBJ whole genome shotgun (WGS) entry which is preliminary data.</text>
</comment>
<evidence type="ECO:0000313" key="3">
    <source>
        <dbReference type="Proteomes" id="UP000728185"/>
    </source>
</evidence>
<proteinExistence type="predicted"/>
<evidence type="ECO:0000313" key="2">
    <source>
        <dbReference type="EMBL" id="KAA0196363.1"/>
    </source>
</evidence>
<sequence length="930" mass="102329">MSQTTIPTGHLPCRGVPPPKLLLRNSLDDSSSSVLPTPPPLLLPGPRSPGLFGPITTPSFFATATNEPTARTAILVDSAATYPLTRIYLYGSEALVNTIMWALRSVCPLDRFQAKVKLFSFHSLYCDGSSHRVWILPGSISELEKPSLSDSDQYGEPSVCITDTTALVPAQADRKTLSTSHASAFSTPVVCTPDDAPESSCSGQGAVKSMHSSEPTSRSTQSTDLGEINGSCALPRTQSVVQFVVRVLVYDSLEQLNDFSRTSVFDADTTESDCSQVYALLFWSSSQDHKSITSLIMNGLVLTNRWQIPLLSCDNSCTQSVLSFLLDLVAHDIFPKTERPGLIPVRSSMSSADWISFSSACCLPVIERLLDPEFSEISSLVNCSHTNAIPLLFALVPLVNELPQASNSQTHLFYTRNTSRRPLFLPPTVTAPAAVKLEPGSPERSPMDTSFVRVFSADHISKILLHKTQSSMSNFALVVHYSASRWCEVQTLLRENLEMLMYQISTGIPVYVHISSVLLVGIHNSTSKDRITDTAMGLQSGMQYVQQLANTYNCSFRVLNPDQSADERDGNFHIMTDTATPYSVASVDNSWVPLQLLFLSFSLTNNFERGEYKLIIMAMRLYEKALCGDFCTTLHLPNNAEHGLVTVPSRFPASDPHKLSGSSFRQTSRRIPTVAGLDNSRFFPQSNTANFPVQKPGPPAGSSFVELPWLPVKPSRDWYLSPTVCPSIVDRDHMPNSLHTFFLTNQVRGLERSTRRLNRPKRPRPRTSSTNSHSSSSPPSPVVLPSSIYPIAITCRTPSSHNNRVSSSITLARSGEVNGLPQSDQLENESAVYAEVNDALLPESRCSYPPSFSRTTLGVTGLPLDPYDVPYTANNRPCPSNSNRRFSQQSPRTIHPVQSSLCDPKVAECGMPSQHYCDFYMSLSHTSYCW</sequence>
<reference evidence="2" key="1">
    <citation type="submission" date="2019-05" db="EMBL/GenBank/DDBJ databases">
        <title>Annotation for the trematode Fasciolopsis buski.</title>
        <authorList>
            <person name="Choi Y.-J."/>
        </authorList>
    </citation>
    <scope>NUCLEOTIDE SEQUENCE</scope>
    <source>
        <strain evidence="2">HT</strain>
        <tissue evidence="2">Whole worm</tissue>
    </source>
</reference>
<feature type="compositionally biased region" description="Low complexity" evidence="1">
    <location>
        <begin position="766"/>
        <end position="782"/>
    </location>
</feature>
<organism evidence="2 3">
    <name type="scientific">Fasciolopsis buskii</name>
    <dbReference type="NCBI Taxonomy" id="27845"/>
    <lineage>
        <taxon>Eukaryota</taxon>
        <taxon>Metazoa</taxon>
        <taxon>Spiralia</taxon>
        <taxon>Lophotrochozoa</taxon>
        <taxon>Platyhelminthes</taxon>
        <taxon>Trematoda</taxon>
        <taxon>Digenea</taxon>
        <taxon>Plagiorchiida</taxon>
        <taxon>Echinostomata</taxon>
        <taxon>Echinostomatoidea</taxon>
        <taxon>Fasciolidae</taxon>
        <taxon>Fasciolopsis</taxon>
    </lineage>
</organism>
<dbReference type="OrthoDB" id="10603495at2759"/>
<feature type="region of interest" description="Disordered" evidence="1">
    <location>
        <begin position="873"/>
        <end position="892"/>
    </location>
</feature>
<accession>A0A8E0S502</accession>
<evidence type="ECO:0000256" key="1">
    <source>
        <dbReference type="SAM" id="MobiDB-lite"/>
    </source>
</evidence>
<dbReference type="Proteomes" id="UP000728185">
    <property type="component" value="Unassembled WGS sequence"/>
</dbReference>
<gene>
    <name evidence="2" type="ORF">FBUS_09982</name>
</gene>
<keyword evidence="3" id="KW-1185">Reference proteome</keyword>
<feature type="compositionally biased region" description="Polar residues" evidence="1">
    <location>
        <begin position="210"/>
        <end position="224"/>
    </location>
</feature>
<protein>
    <submittedName>
        <fullName evidence="2">Uncharacterized protein</fullName>
    </submittedName>
</protein>
<feature type="region of interest" description="Disordered" evidence="1">
    <location>
        <begin position="27"/>
        <end position="47"/>
    </location>
</feature>
<feature type="region of interest" description="Disordered" evidence="1">
    <location>
        <begin position="195"/>
        <end position="225"/>
    </location>
</feature>
<dbReference type="EMBL" id="LUCM01003080">
    <property type="protein sequence ID" value="KAA0196363.1"/>
    <property type="molecule type" value="Genomic_DNA"/>
</dbReference>
<name>A0A8E0S502_9TREM</name>
<feature type="compositionally biased region" description="Low complexity" evidence="1">
    <location>
        <begin position="874"/>
        <end position="885"/>
    </location>
</feature>
<feature type="region of interest" description="Disordered" evidence="1">
    <location>
        <begin position="749"/>
        <end position="782"/>
    </location>
</feature>
<feature type="compositionally biased region" description="Pro residues" evidence="1">
    <location>
        <begin position="36"/>
        <end position="47"/>
    </location>
</feature>
<dbReference type="AlphaFoldDB" id="A0A8E0S502"/>
<feature type="compositionally biased region" description="Basic residues" evidence="1">
    <location>
        <begin position="755"/>
        <end position="765"/>
    </location>
</feature>